<keyword evidence="6" id="KW-0175">Coiled coil</keyword>
<name>A0A8T2NW21_9TELE</name>
<dbReference type="EMBL" id="JAFBMS010000018">
    <property type="protein sequence ID" value="KAG9345153.1"/>
    <property type="molecule type" value="Genomic_DNA"/>
</dbReference>
<evidence type="ECO:0000256" key="6">
    <source>
        <dbReference type="SAM" id="Coils"/>
    </source>
</evidence>
<dbReference type="SMART" id="SM00338">
    <property type="entry name" value="BRLZ"/>
    <property type="match status" value="1"/>
</dbReference>
<keyword evidence="3" id="KW-0238">DNA-binding</keyword>
<evidence type="ECO:0000313" key="9">
    <source>
        <dbReference type="EMBL" id="KAG9345153.1"/>
    </source>
</evidence>
<dbReference type="GO" id="GO:0003677">
    <property type="term" value="F:DNA binding"/>
    <property type="evidence" value="ECO:0007669"/>
    <property type="project" value="UniProtKB-KW"/>
</dbReference>
<feature type="domain" description="BZIP" evidence="8">
    <location>
        <begin position="140"/>
        <end position="203"/>
    </location>
</feature>
<dbReference type="InterPro" id="IPR046347">
    <property type="entry name" value="bZIP_sf"/>
</dbReference>
<evidence type="ECO:0000313" key="10">
    <source>
        <dbReference type="Proteomes" id="UP000824540"/>
    </source>
</evidence>
<evidence type="ECO:0000256" key="3">
    <source>
        <dbReference type="ARBA" id="ARBA00023125"/>
    </source>
</evidence>
<evidence type="ECO:0000256" key="2">
    <source>
        <dbReference type="ARBA" id="ARBA00023015"/>
    </source>
</evidence>
<dbReference type="OrthoDB" id="295274at2759"/>
<sequence length="424" mass="47833">MPPTTTTATPRHMPRAGTTTHRAMSTTTPTNRTCTLATPTRPPLTRPFTLEHRHREVPDRKMVQGVGGGWALGRGFQTEERGLQRRFQAADWLVARAMLGCVWVGPYLSPAAQQMQPTQTLQPPQPSGGRRRRVVDEDPDERRRKFLERNRAAATRCRQKRKVWVMSLEKKAEELTQTNMQLQNEVTMLKNEVTQLKQLLLTHKDCPITAMQKESQGYLSLNVVWREAFRFGPSLLAHPLAQPTHPPTQNPSCPSFKHNTGLSWDQLSHSWSGTAALVFEAKGLFLEQRLRSIASPLFKRHDITGAPSDLDVSGEQPGRKSHPRMYPAAGHPTQHHQHLHHASRRQRCARPAQPPHGHQPYPLETAQAQKGVAPAQRPLAVSSFRILSRESSDAWNATLSTVCIFIDSFKLICILRFIRVSILL</sequence>
<dbReference type="GO" id="GO:0003700">
    <property type="term" value="F:DNA-binding transcription factor activity"/>
    <property type="evidence" value="ECO:0007669"/>
    <property type="project" value="InterPro"/>
</dbReference>
<feature type="region of interest" description="Disordered" evidence="7">
    <location>
        <begin position="1"/>
        <end position="32"/>
    </location>
</feature>
<dbReference type="CDD" id="cd14687">
    <property type="entry name" value="bZIP_ATF2"/>
    <property type="match status" value="1"/>
</dbReference>
<dbReference type="Gene3D" id="1.20.5.170">
    <property type="match status" value="1"/>
</dbReference>
<feature type="compositionally biased region" description="Basic residues" evidence="7">
    <location>
        <begin position="333"/>
        <end position="348"/>
    </location>
</feature>
<dbReference type="SUPFAM" id="SSF57959">
    <property type="entry name" value="Leucine zipper domain"/>
    <property type="match status" value="1"/>
</dbReference>
<evidence type="ECO:0000256" key="7">
    <source>
        <dbReference type="SAM" id="MobiDB-lite"/>
    </source>
</evidence>
<feature type="compositionally biased region" description="Polar residues" evidence="7">
    <location>
        <begin position="17"/>
        <end position="31"/>
    </location>
</feature>
<feature type="coiled-coil region" evidence="6">
    <location>
        <begin position="165"/>
        <end position="199"/>
    </location>
</feature>
<dbReference type="Proteomes" id="UP000824540">
    <property type="component" value="Unassembled WGS sequence"/>
</dbReference>
<evidence type="ECO:0000259" key="8">
    <source>
        <dbReference type="PROSITE" id="PS50217"/>
    </source>
</evidence>
<dbReference type="GO" id="GO:0005634">
    <property type="term" value="C:nucleus"/>
    <property type="evidence" value="ECO:0007669"/>
    <property type="project" value="UniProtKB-SubCell"/>
</dbReference>
<dbReference type="InterPro" id="IPR051027">
    <property type="entry name" value="bZIP_transcription_factors"/>
</dbReference>
<feature type="region of interest" description="Disordered" evidence="7">
    <location>
        <begin position="304"/>
        <end position="362"/>
    </location>
</feature>
<protein>
    <recommendedName>
        <fullName evidence="8">BZIP domain-containing protein</fullName>
    </recommendedName>
</protein>
<accession>A0A8T2NW21</accession>
<organism evidence="9 10">
    <name type="scientific">Albula glossodonta</name>
    <name type="common">roundjaw bonefish</name>
    <dbReference type="NCBI Taxonomy" id="121402"/>
    <lineage>
        <taxon>Eukaryota</taxon>
        <taxon>Metazoa</taxon>
        <taxon>Chordata</taxon>
        <taxon>Craniata</taxon>
        <taxon>Vertebrata</taxon>
        <taxon>Euteleostomi</taxon>
        <taxon>Actinopterygii</taxon>
        <taxon>Neopterygii</taxon>
        <taxon>Teleostei</taxon>
        <taxon>Albuliformes</taxon>
        <taxon>Albulidae</taxon>
        <taxon>Albula</taxon>
    </lineage>
</organism>
<gene>
    <name evidence="9" type="ORF">JZ751_009696</name>
</gene>
<evidence type="ECO:0000256" key="1">
    <source>
        <dbReference type="ARBA" id="ARBA00004123"/>
    </source>
</evidence>
<comment type="subcellular location">
    <subcellularLocation>
        <location evidence="1">Nucleus</location>
    </subcellularLocation>
</comment>
<reference evidence="9" key="1">
    <citation type="thesis" date="2021" institute="BYU ScholarsArchive" country="Provo, UT, USA">
        <title>Applications of and Algorithms for Genome Assembly and Genomic Analyses with an Emphasis on Marine Teleosts.</title>
        <authorList>
            <person name="Pickett B.D."/>
        </authorList>
    </citation>
    <scope>NUCLEOTIDE SEQUENCE</scope>
    <source>
        <strain evidence="9">HI-2016</strain>
    </source>
</reference>
<keyword evidence="5" id="KW-0539">Nucleus</keyword>
<feature type="compositionally biased region" description="Low complexity" evidence="7">
    <location>
        <begin position="113"/>
        <end position="122"/>
    </location>
</feature>
<dbReference type="PROSITE" id="PS50217">
    <property type="entry name" value="BZIP"/>
    <property type="match status" value="1"/>
</dbReference>
<dbReference type="PANTHER" id="PTHR19304">
    <property type="entry name" value="CYCLIC-AMP RESPONSE ELEMENT BINDING PROTEIN"/>
    <property type="match status" value="1"/>
</dbReference>
<dbReference type="AlphaFoldDB" id="A0A8T2NW21"/>
<dbReference type="PROSITE" id="PS00036">
    <property type="entry name" value="BZIP_BASIC"/>
    <property type="match status" value="1"/>
</dbReference>
<proteinExistence type="predicted"/>
<evidence type="ECO:0000256" key="4">
    <source>
        <dbReference type="ARBA" id="ARBA00023163"/>
    </source>
</evidence>
<dbReference type="InterPro" id="IPR004827">
    <property type="entry name" value="bZIP"/>
</dbReference>
<comment type="caution">
    <text evidence="9">The sequence shown here is derived from an EMBL/GenBank/DDBJ whole genome shotgun (WGS) entry which is preliminary data.</text>
</comment>
<feature type="region of interest" description="Disordered" evidence="7">
    <location>
        <begin position="113"/>
        <end position="141"/>
    </location>
</feature>
<keyword evidence="2" id="KW-0805">Transcription regulation</keyword>
<dbReference type="FunFam" id="1.20.5.170:FF:000010">
    <property type="entry name" value="Cyclic AMP-dependent transcription factor ATF-2"/>
    <property type="match status" value="1"/>
</dbReference>
<evidence type="ECO:0000256" key="5">
    <source>
        <dbReference type="ARBA" id="ARBA00023242"/>
    </source>
</evidence>
<keyword evidence="4" id="KW-0804">Transcription</keyword>
<dbReference type="Pfam" id="PF00170">
    <property type="entry name" value="bZIP_1"/>
    <property type="match status" value="1"/>
</dbReference>
<keyword evidence="10" id="KW-1185">Reference proteome</keyword>